<evidence type="ECO:0000313" key="2">
    <source>
        <dbReference type="Proteomes" id="UP001158087"/>
    </source>
</evidence>
<comment type="caution">
    <text evidence="1">The sequence shown here is derived from an EMBL/GenBank/DDBJ whole genome shotgun (WGS) entry which is preliminary data.</text>
</comment>
<name>A0AA42KJN3_9HYPH</name>
<reference evidence="1" key="1">
    <citation type="submission" date="2022-09" db="EMBL/GenBank/DDBJ databases">
        <title>Intensive care unit water sources are persistently colonized with multi-drug resistant bacteria and are the site of extensive horizontal gene transfer of antibiotic resistance genes.</title>
        <authorList>
            <person name="Diorio-Toth L."/>
        </authorList>
    </citation>
    <scope>NUCLEOTIDE SEQUENCE</scope>
    <source>
        <strain evidence="1">GD04153</strain>
    </source>
</reference>
<evidence type="ECO:0000313" key="1">
    <source>
        <dbReference type="EMBL" id="MDH0123803.1"/>
    </source>
</evidence>
<sequence>MKKLPSISETDLARFAVLPIDRQVGLLKGYRVFSGRVPTYKALRATTPDILNIGHDLFGEPKPTDIRAITRLIIKRVHTPRELRMNVRTARALYTLAQNHGLTSRKEFFPPFVIRAGIEVSYSLPLISNLHSEPFTFFIDPRNQHRLDETARRFVFSMMHERTRELDPDFQSLNLGIIQFNNSFTTRTAQLYSDKGLSLFSMDELRSMINTTYNLWEEIWNERQYKGPPASTGTHGLF</sequence>
<protein>
    <submittedName>
        <fullName evidence="1">Uncharacterized protein</fullName>
    </submittedName>
</protein>
<dbReference type="InterPro" id="IPR059063">
    <property type="entry name" value="SocB"/>
</dbReference>
<accession>A0AA42KJN3</accession>
<dbReference type="Proteomes" id="UP001158087">
    <property type="component" value="Unassembled WGS sequence"/>
</dbReference>
<proteinExistence type="predicted"/>
<gene>
    <name evidence="1" type="ORF">N7376_07335</name>
</gene>
<dbReference type="Pfam" id="PF26318">
    <property type="entry name" value="SocB"/>
    <property type="match status" value="1"/>
</dbReference>
<dbReference type="AlphaFoldDB" id="A0AA42KJN3"/>
<organism evidence="1 2">
    <name type="scientific">Brucella intermedia GD04153</name>
    <dbReference type="NCBI Taxonomy" id="2975438"/>
    <lineage>
        <taxon>Bacteria</taxon>
        <taxon>Pseudomonadati</taxon>
        <taxon>Pseudomonadota</taxon>
        <taxon>Alphaproteobacteria</taxon>
        <taxon>Hyphomicrobiales</taxon>
        <taxon>Brucellaceae</taxon>
        <taxon>Brucella/Ochrobactrum group</taxon>
        <taxon>Brucella</taxon>
    </lineage>
</organism>
<dbReference type="EMBL" id="JAODYY010000002">
    <property type="protein sequence ID" value="MDH0123803.1"/>
    <property type="molecule type" value="Genomic_DNA"/>
</dbReference>